<evidence type="ECO:0000256" key="2">
    <source>
        <dbReference type="ARBA" id="ARBA00008947"/>
    </source>
</evidence>
<reference evidence="17" key="1">
    <citation type="submission" date="2020-04" db="EMBL/GenBank/DDBJ databases">
        <authorList>
            <person name="Neveu A P."/>
        </authorList>
    </citation>
    <scope>NUCLEOTIDE SEQUENCE</scope>
    <source>
        <tissue evidence="17">Whole embryo</tissue>
    </source>
</reference>
<dbReference type="GO" id="GO:0008270">
    <property type="term" value="F:zinc ion binding"/>
    <property type="evidence" value="ECO:0007669"/>
    <property type="project" value="UniProtKB-KW"/>
</dbReference>
<dbReference type="PROSITE" id="PS51344">
    <property type="entry name" value="HTH_TFE_IIE"/>
    <property type="match status" value="1"/>
</dbReference>
<dbReference type="Pfam" id="PF02002">
    <property type="entry name" value="TFIIE_alpha"/>
    <property type="match status" value="1"/>
</dbReference>
<dbReference type="Gene3D" id="3.30.40.10">
    <property type="entry name" value="Zinc/RING finger domain, C3HC4 (zinc finger)"/>
    <property type="match status" value="1"/>
</dbReference>
<evidence type="ECO:0000256" key="15">
    <source>
        <dbReference type="SAM" id="MobiDB-lite"/>
    </source>
</evidence>
<dbReference type="AlphaFoldDB" id="A0A6F9DF11"/>
<dbReference type="PANTHER" id="PTHR13097:SF7">
    <property type="entry name" value="GENERAL TRANSCRIPTION FACTOR IIE SUBUNIT 1"/>
    <property type="match status" value="1"/>
</dbReference>
<gene>
    <name evidence="17" type="primary">Gtf2e1</name>
</gene>
<evidence type="ECO:0000256" key="13">
    <source>
        <dbReference type="ARBA" id="ARBA00073913"/>
    </source>
</evidence>
<dbReference type="Gene3D" id="6.10.140.1250">
    <property type="match status" value="1"/>
</dbReference>
<feature type="compositionally biased region" description="Basic and acidic residues" evidence="15">
    <location>
        <begin position="281"/>
        <end position="295"/>
    </location>
</feature>
<accession>A0A6F9DF11</accession>
<dbReference type="FunFam" id="3.30.40.10:FF:000087">
    <property type="entry name" value="General transcription factor IIE subunit 1"/>
    <property type="match status" value="1"/>
</dbReference>
<feature type="region of interest" description="Disordered" evidence="15">
    <location>
        <begin position="207"/>
        <end position="229"/>
    </location>
</feature>
<dbReference type="GO" id="GO:0006367">
    <property type="term" value="P:transcription initiation at RNA polymerase II promoter"/>
    <property type="evidence" value="ECO:0007669"/>
    <property type="project" value="InterPro"/>
</dbReference>
<dbReference type="InterPro" id="IPR002853">
    <property type="entry name" value="TFIIE_asu"/>
</dbReference>
<keyword evidence="6" id="KW-0862">Zinc</keyword>
<evidence type="ECO:0000256" key="4">
    <source>
        <dbReference type="ARBA" id="ARBA00022723"/>
    </source>
</evidence>
<feature type="domain" description="HTH TFE/IIEalpha-type" evidence="16">
    <location>
        <begin position="15"/>
        <end position="105"/>
    </location>
</feature>
<dbReference type="Pfam" id="PF11521">
    <property type="entry name" value="TFIIE-A_C"/>
    <property type="match status" value="1"/>
</dbReference>
<evidence type="ECO:0000256" key="5">
    <source>
        <dbReference type="ARBA" id="ARBA00022771"/>
    </source>
</evidence>
<evidence type="ECO:0000256" key="1">
    <source>
        <dbReference type="ARBA" id="ARBA00004123"/>
    </source>
</evidence>
<keyword evidence="8" id="KW-0805">Transcription regulation</keyword>
<dbReference type="SMART" id="SM00531">
    <property type="entry name" value="TFIIE"/>
    <property type="match status" value="1"/>
</dbReference>
<comment type="similarity">
    <text evidence="2">Belongs to the TFIIE alpha subunit family.</text>
</comment>
<dbReference type="PANTHER" id="PTHR13097">
    <property type="entry name" value="TRANSCRIPTION INITIATION FACTOR IIE, ALPHA SUBUNIT"/>
    <property type="match status" value="1"/>
</dbReference>
<comment type="function">
    <text evidence="11">Recruits TFIIH to the initiation complex and stimulates the RNA polymerase II C-terminal domain kinase and DNA-dependent ATPase activities of TFIIH. Both TFIIH and TFIIE are required for promoter clearance by RNA polymerase.</text>
</comment>
<keyword evidence="4" id="KW-0479">Metal-binding</keyword>
<dbReference type="InterPro" id="IPR039997">
    <property type="entry name" value="TFE"/>
</dbReference>
<keyword evidence="7" id="KW-0007">Acetylation</keyword>
<comment type="subcellular location">
    <subcellularLocation>
        <location evidence="1">Nucleus</location>
    </subcellularLocation>
</comment>
<feature type="compositionally biased region" description="Acidic residues" evidence="15">
    <location>
        <begin position="330"/>
        <end position="341"/>
    </location>
</feature>
<comment type="subunit">
    <text evidence="12">Tetramer of two alpha and two beta chains. Interacts with TAF6/TAFII80. Interacts with ATF7IP. Interacts with SND1. Part of TBP-based Pol II pre-initiation complex (PIC), in which Pol II core assembles with general transcription factors and other specific initiation factors including GTF2E1, GTF2E2, GTF2F1, GTF2F2, TCEA1, ERCC2, ERCC3, GTF2H2, GTF2H3, GTF2H4, GTF2H5, GTF2A1, GTF2A2, GTF2B and TBP; this large multi-subunit PIC complex mediates DNA unwinding and targets Pol II core to the transcription start site where the first phosphodiester bond forms.</text>
</comment>
<evidence type="ECO:0000256" key="8">
    <source>
        <dbReference type="ARBA" id="ARBA00023015"/>
    </source>
</evidence>
<keyword evidence="5" id="KW-0863">Zinc-finger</keyword>
<dbReference type="InterPro" id="IPR013083">
    <property type="entry name" value="Znf_RING/FYVE/PHD"/>
</dbReference>
<keyword evidence="3" id="KW-0597">Phosphoprotein</keyword>
<dbReference type="GO" id="GO:0005673">
    <property type="term" value="C:transcription factor TFIIE complex"/>
    <property type="evidence" value="ECO:0007669"/>
    <property type="project" value="TreeGrafter"/>
</dbReference>
<keyword evidence="9" id="KW-0804">Transcription</keyword>
<dbReference type="InterPro" id="IPR021600">
    <property type="entry name" value="TFIIE_asu_C"/>
</dbReference>
<organism evidence="17">
    <name type="scientific">Phallusia mammillata</name>
    <dbReference type="NCBI Taxonomy" id="59560"/>
    <lineage>
        <taxon>Eukaryota</taxon>
        <taxon>Metazoa</taxon>
        <taxon>Chordata</taxon>
        <taxon>Tunicata</taxon>
        <taxon>Ascidiacea</taxon>
        <taxon>Phlebobranchia</taxon>
        <taxon>Ascidiidae</taxon>
        <taxon>Phallusia</taxon>
    </lineage>
</organism>
<dbReference type="InterPro" id="IPR024550">
    <property type="entry name" value="TFIIEa/SarR/Rpc3_HTH_dom"/>
</dbReference>
<keyword evidence="10" id="KW-0539">Nucleus</keyword>
<feature type="region of interest" description="Disordered" evidence="15">
    <location>
        <begin position="310"/>
        <end position="341"/>
    </location>
</feature>
<proteinExistence type="evidence at transcript level"/>
<dbReference type="SUPFAM" id="SSF57783">
    <property type="entry name" value="Zinc beta-ribbon"/>
    <property type="match status" value="1"/>
</dbReference>
<evidence type="ECO:0000313" key="17">
    <source>
        <dbReference type="EMBL" id="CAB3251285.1"/>
    </source>
</evidence>
<evidence type="ECO:0000256" key="3">
    <source>
        <dbReference type="ARBA" id="ARBA00022553"/>
    </source>
</evidence>
<evidence type="ECO:0000256" key="10">
    <source>
        <dbReference type="ARBA" id="ARBA00023242"/>
    </source>
</evidence>
<evidence type="ECO:0000256" key="12">
    <source>
        <dbReference type="ARBA" id="ARBA00065242"/>
    </source>
</evidence>
<evidence type="ECO:0000256" key="6">
    <source>
        <dbReference type="ARBA" id="ARBA00022833"/>
    </source>
</evidence>
<evidence type="ECO:0000259" key="16">
    <source>
        <dbReference type="PROSITE" id="PS51344"/>
    </source>
</evidence>
<evidence type="ECO:0000256" key="14">
    <source>
        <dbReference type="ARBA" id="ARBA00080958"/>
    </source>
</evidence>
<dbReference type="EMBL" id="LR785633">
    <property type="protein sequence ID" value="CAB3251285.1"/>
    <property type="molecule type" value="mRNA"/>
</dbReference>
<sequence>MDEDPDVLREVPDALQRLVRCTVRGFYGIEHALTVDVLVRNACVKEEDIQELLKFDKKQLRTVINQLKNDKFLKSRAYVETQDDGKVTRHYYYYINYRSIANVIKYKLHHMHKRIETMERDTTNRPSFKCPTCLNTYSDLEVNQLVDPMFGTLNCTFCKTEVLEDKEAHQEQDLRVSQAKFNEQMEPVYKLLREVENITLSEDVLEPKPTHIPHLHPNGPRSSKGQKHKDMEHWSTGKTTVDFGHEQAVVIDMGEKKVEHVAKEVPQWMIESTVTSSAMSSKDDVMKPKKPDASDQKLNDEVMQTLLVQEGSSQPSRHPHRPHPTHGGAESEESDEFEDVDDETMVTVAGQPYTYEEVESRGNELISLMTSQEKQEYIEIGQKRYEDMHD</sequence>
<protein>
    <recommendedName>
        <fullName evidence="13">General transcription factor IIE subunit 1</fullName>
    </recommendedName>
    <alternativeName>
        <fullName evidence="14">Transcription initiation factor IIE subunit alpha</fullName>
    </alternativeName>
</protein>
<evidence type="ECO:0000256" key="9">
    <source>
        <dbReference type="ARBA" id="ARBA00023163"/>
    </source>
</evidence>
<evidence type="ECO:0000256" key="7">
    <source>
        <dbReference type="ARBA" id="ARBA00022990"/>
    </source>
</evidence>
<feature type="region of interest" description="Disordered" evidence="15">
    <location>
        <begin position="274"/>
        <end position="295"/>
    </location>
</feature>
<dbReference type="InterPro" id="IPR017919">
    <property type="entry name" value="TFIIE/TFIIEa_HTH"/>
</dbReference>
<evidence type="ECO:0000256" key="11">
    <source>
        <dbReference type="ARBA" id="ARBA00025581"/>
    </source>
</evidence>
<name>A0A6F9DF11_9ASCI</name>